<evidence type="ECO:0000313" key="1">
    <source>
        <dbReference type="EMBL" id="KAK9744354.1"/>
    </source>
</evidence>
<gene>
    <name evidence="1" type="ORF">QE152_g7847</name>
</gene>
<organism evidence="1 2">
    <name type="scientific">Popillia japonica</name>
    <name type="common">Japanese beetle</name>
    <dbReference type="NCBI Taxonomy" id="7064"/>
    <lineage>
        <taxon>Eukaryota</taxon>
        <taxon>Metazoa</taxon>
        <taxon>Ecdysozoa</taxon>
        <taxon>Arthropoda</taxon>
        <taxon>Hexapoda</taxon>
        <taxon>Insecta</taxon>
        <taxon>Pterygota</taxon>
        <taxon>Neoptera</taxon>
        <taxon>Endopterygota</taxon>
        <taxon>Coleoptera</taxon>
        <taxon>Polyphaga</taxon>
        <taxon>Scarabaeiformia</taxon>
        <taxon>Scarabaeidae</taxon>
        <taxon>Rutelinae</taxon>
        <taxon>Popillia</taxon>
    </lineage>
</organism>
<sequence length="80" mass="9705">MISEEVEEVWQEIKTNITKTAEEILGRTMKGCRSKDWFDQECEEARMQKNLARVEWINTRQQPKRKEYEIKQNIVNIIYV</sequence>
<dbReference type="AlphaFoldDB" id="A0AAW1M8V3"/>
<comment type="caution">
    <text evidence="1">The sequence shown here is derived from an EMBL/GenBank/DDBJ whole genome shotgun (WGS) entry which is preliminary data.</text>
</comment>
<dbReference type="EMBL" id="JASPKY010000059">
    <property type="protein sequence ID" value="KAK9744354.1"/>
    <property type="molecule type" value="Genomic_DNA"/>
</dbReference>
<proteinExistence type="predicted"/>
<protein>
    <submittedName>
        <fullName evidence="1">Uncharacterized protein</fullName>
    </submittedName>
</protein>
<reference evidence="1 2" key="1">
    <citation type="journal article" date="2024" name="BMC Genomics">
        <title>De novo assembly and annotation of Popillia japonica's genome with initial clues to its potential as an invasive pest.</title>
        <authorList>
            <person name="Cucini C."/>
            <person name="Boschi S."/>
            <person name="Funari R."/>
            <person name="Cardaioli E."/>
            <person name="Iannotti N."/>
            <person name="Marturano G."/>
            <person name="Paoli F."/>
            <person name="Bruttini M."/>
            <person name="Carapelli A."/>
            <person name="Frati F."/>
            <person name="Nardi F."/>
        </authorList>
    </citation>
    <scope>NUCLEOTIDE SEQUENCE [LARGE SCALE GENOMIC DNA]</scope>
    <source>
        <strain evidence="1">DMR45628</strain>
    </source>
</reference>
<evidence type="ECO:0000313" key="2">
    <source>
        <dbReference type="Proteomes" id="UP001458880"/>
    </source>
</evidence>
<keyword evidence="2" id="KW-1185">Reference proteome</keyword>
<accession>A0AAW1M8V3</accession>
<dbReference type="Proteomes" id="UP001458880">
    <property type="component" value="Unassembled WGS sequence"/>
</dbReference>
<name>A0AAW1M8V3_POPJA</name>